<feature type="region of interest" description="Disordered" evidence="1">
    <location>
        <begin position="205"/>
        <end position="227"/>
    </location>
</feature>
<accession>G3XTN1</accession>
<evidence type="ECO:0000256" key="1">
    <source>
        <dbReference type="SAM" id="MobiDB-lite"/>
    </source>
</evidence>
<protein>
    <submittedName>
        <fullName evidence="2">Uncharacterized protein</fullName>
    </submittedName>
</protein>
<dbReference type="EMBL" id="ACJE01000004">
    <property type="protein sequence ID" value="EHA26803.1"/>
    <property type="molecule type" value="Genomic_DNA"/>
</dbReference>
<evidence type="ECO:0000313" key="2">
    <source>
        <dbReference type="EMBL" id="EHA26803.1"/>
    </source>
</evidence>
<dbReference type="Proteomes" id="UP000009038">
    <property type="component" value="Unassembled WGS sequence"/>
</dbReference>
<proteinExistence type="predicted"/>
<comment type="caution">
    <text evidence="2">The sequence shown here is derived from an EMBL/GenBank/DDBJ whole genome shotgun (WGS) entry which is preliminary data.</text>
</comment>
<name>G3XTN1_ASPNA</name>
<sequence length="227" mass="24365">MERKAWTGFGLDWIDGCSEWGLCTGGSGNQSTGEPLFPKLVDPLNLASGLESSCSSLSLDCDWSKWTCHVAIGQCPFKPARTVPEPVASPGRSLLLKPASNILVGLSLAAATPGRELSSRHIPAAAALARVRGGGRMYLVPDYPGSLPCSKEEMTTMVLVAEQGLWPVGNYNRCLLYGSTWKMCSHLNFEAIRYDREAGRLSASPDRPLDIKHGCNSEQAPALGTDN</sequence>
<gene>
    <name evidence="2" type="ORF">ASPNIDRAFT_35773</name>
</gene>
<organism evidence="2 3">
    <name type="scientific">Aspergillus niger (strain ATCC 1015 / CBS 113.46 / FGSC A1144 / LSHB Ac4 / NCTC 3858a / NRRL 328 / USDA 3528.7)</name>
    <dbReference type="NCBI Taxonomy" id="380704"/>
    <lineage>
        <taxon>Eukaryota</taxon>
        <taxon>Fungi</taxon>
        <taxon>Dikarya</taxon>
        <taxon>Ascomycota</taxon>
        <taxon>Pezizomycotina</taxon>
        <taxon>Eurotiomycetes</taxon>
        <taxon>Eurotiomycetidae</taxon>
        <taxon>Eurotiales</taxon>
        <taxon>Aspergillaceae</taxon>
        <taxon>Aspergillus</taxon>
        <taxon>Aspergillus subgen. Circumdati</taxon>
    </lineage>
</organism>
<dbReference type="VEuPathDB" id="FungiDB:ASPNIDRAFT2_35773"/>
<evidence type="ECO:0000313" key="3">
    <source>
        <dbReference type="Proteomes" id="UP000009038"/>
    </source>
</evidence>
<dbReference type="OrthoDB" id="10472038at2759"/>
<dbReference type="AlphaFoldDB" id="G3XTN1"/>
<reference evidence="2 3" key="1">
    <citation type="journal article" date="2011" name="Genome Res.">
        <title>Comparative genomics of citric-acid-producing Aspergillus niger ATCC 1015 versus enzyme-producing CBS 513.88.</title>
        <authorList>
            <person name="Andersen M.R."/>
            <person name="Salazar M.P."/>
            <person name="Schaap P.J."/>
            <person name="van de Vondervoort P.J."/>
            <person name="Culley D."/>
            <person name="Thykaer J."/>
            <person name="Frisvad J.C."/>
            <person name="Nielsen K.F."/>
            <person name="Albang R."/>
            <person name="Albermann K."/>
            <person name="Berka R.M."/>
            <person name="Braus G.H."/>
            <person name="Braus-Stromeyer S.A."/>
            <person name="Corrochano L.M."/>
            <person name="Dai Z."/>
            <person name="van Dijck P.W."/>
            <person name="Hofmann G."/>
            <person name="Lasure L.L."/>
            <person name="Magnuson J.K."/>
            <person name="Menke H."/>
            <person name="Meijer M."/>
            <person name="Meijer S.L."/>
            <person name="Nielsen J.B."/>
            <person name="Nielsen M.L."/>
            <person name="van Ooyen A.J."/>
            <person name="Pel H.J."/>
            <person name="Poulsen L."/>
            <person name="Samson R.A."/>
            <person name="Stam H."/>
            <person name="Tsang A."/>
            <person name="van den Brink J.M."/>
            <person name="Atkins A."/>
            <person name="Aerts A."/>
            <person name="Shapiro H."/>
            <person name="Pangilinan J."/>
            <person name="Salamov A."/>
            <person name="Lou Y."/>
            <person name="Lindquist E."/>
            <person name="Lucas S."/>
            <person name="Grimwood J."/>
            <person name="Grigoriev I.V."/>
            <person name="Kubicek C.P."/>
            <person name="Martinez D."/>
            <person name="van Peij N.N."/>
            <person name="Roubos J.A."/>
            <person name="Nielsen J."/>
            <person name="Baker S.E."/>
        </authorList>
    </citation>
    <scope>NUCLEOTIDE SEQUENCE [LARGE SCALE GENOMIC DNA]</scope>
    <source>
        <strain evidence="3">ATCC 1015 / CBS 113.46 / FGSC A1144 / LSHB Ac4 / NCTC 3858a / NRRL 328 / USDA 3528.7</strain>
    </source>
</reference>
<dbReference type="HOGENOM" id="CLU_1219454_0_0_1"/>